<feature type="region of interest" description="Disordered" evidence="3">
    <location>
        <begin position="559"/>
        <end position="580"/>
    </location>
</feature>
<evidence type="ECO:0000313" key="4">
    <source>
        <dbReference type="EMBL" id="KAJ7968508.1"/>
    </source>
</evidence>
<name>A0AAD7M2C5_QUISA</name>
<comment type="caution">
    <text evidence="4">The sequence shown here is derived from an EMBL/GenBank/DDBJ whole genome shotgun (WGS) entry which is preliminary data.</text>
</comment>
<sequence>MAAAGFCGLKPLLFRRKSYELEAMKGSDLVKKLPKAQKEELGELMNCSLVGADYLILLMQLQKKILAFRDIMDVPPCDSSASINDLVIKTLEDLHRLYPEAISRSELSDIKETSIDQGLACFSRVLRSTGDRWMMNHDWIDKYDIPSYKENNNTERLVEIVLVTLDSLIKIANEKFDMMEEDDQKKGYSPQADTFEKILIPSPSSGSKTSCCSSPVTPTSVLPELMNFSAKARESGKLSYVSPLLWSLRVQAVGKLNPIDVKRLSFHMSPHMESQINKRWEESVRWMEVDTDSEVKKADTIEEIRNSKAEKDSSEDLVFDLDEMIIQKELDSRTSKSGELAITPVTNLEPAASLNPIQQPPELQEKFPPPPPASLLPPPPPPPPFTMHPDTVVPSKLPTPLPPPPPPMMQPNTAALLSPTPTPSVVQINVVPLPPPPPPLPQTAGSVLPTLSALPQASGSAPPPPLPFPGVSGSVPPPPPPLPGASGSVPPPPPPMMALKGSVPSPPPPMPLANGVAPPPPTPGAGRSLRPKKTNTKLKRSTQLGNLYRTLKGKVEGSNLKSKSFTGRKGAIGSNTGGKQGMADALAEMTKRSAYYQQIEEDVQKYSKAINELKPAITSFQTKDLAELLKFHKDVESILENLTDETQVLARFEGFPSKKLEAIRMAAALYTKLDSIFTELQNWKIMAPLDQLLDKVERYFGKIKQELDALERTKDEEAKKFQSHNIHFDFQILIRIKEAMVDVSSSCMELALKERREAANKAGPGSKNDGKPKAKMLWRAFQFAFRVYTFAGGHDDRADNLTRELAQEIESDPLHE</sequence>
<feature type="compositionally biased region" description="Pro residues" evidence="3">
    <location>
        <begin position="367"/>
        <end position="386"/>
    </location>
</feature>
<protein>
    <submittedName>
        <fullName evidence="4">Hydroxyproline-rich glycoprotein family protein</fullName>
    </submittedName>
</protein>
<feature type="compositionally biased region" description="Pro residues" evidence="3">
    <location>
        <begin position="475"/>
        <end position="496"/>
    </location>
</feature>
<dbReference type="PANTHER" id="PTHR31342">
    <property type="entry name" value="PROTEIN CHUP1, CHLOROPLASTIC"/>
    <property type="match status" value="1"/>
</dbReference>
<evidence type="ECO:0000256" key="2">
    <source>
        <dbReference type="SAM" id="Coils"/>
    </source>
</evidence>
<dbReference type="PANTHER" id="PTHR31342:SF16">
    <property type="entry name" value="TALIN_MIDDLE DOMAIN-CONTAINING PROTEIN"/>
    <property type="match status" value="1"/>
</dbReference>
<proteinExistence type="predicted"/>
<reference evidence="4" key="1">
    <citation type="journal article" date="2023" name="Science">
        <title>Elucidation of the pathway for biosynthesis of saponin adjuvants from the soapbark tree.</title>
        <authorList>
            <person name="Reed J."/>
            <person name="Orme A."/>
            <person name="El-Demerdash A."/>
            <person name="Owen C."/>
            <person name="Martin L.B.B."/>
            <person name="Misra R.C."/>
            <person name="Kikuchi S."/>
            <person name="Rejzek M."/>
            <person name="Martin A.C."/>
            <person name="Harkess A."/>
            <person name="Leebens-Mack J."/>
            <person name="Louveau T."/>
            <person name="Stephenson M.J."/>
            <person name="Osbourn A."/>
        </authorList>
    </citation>
    <scope>NUCLEOTIDE SEQUENCE</scope>
    <source>
        <strain evidence="4">S10</strain>
    </source>
</reference>
<keyword evidence="1 2" id="KW-0175">Coiled coil</keyword>
<dbReference type="SUPFAM" id="SSF101447">
    <property type="entry name" value="Formin homology 2 domain (FH2 domain)"/>
    <property type="match status" value="1"/>
</dbReference>
<evidence type="ECO:0000313" key="5">
    <source>
        <dbReference type="Proteomes" id="UP001163823"/>
    </source>
</evidence>
<dbReference type="Proteomes" id="UP001163823">
    <property type="component" value="Chromosome 5"/>
</dbReference>
<feature type="compositionally biased region" description="Pro residues" evidence="3">
    <location>
        <begin position="504"/>
        <end position="523"/>
    </location>
</feature>
<keyword evidence="5" id="KW-1185">Reference proteome</keyword>
<evidence type="ECO:0000256" key="1">
    <source>
        <dbReference type="ARBA" id="ARBA00023054"/>
    </source>
</evidence>
<feature type="compositionally biased region" description="Pro residues" evidence="3">
    <location>
        <begin position="397"/>
        <end position="409"/>
    </location>
</feature>
<organism evidence="4 5">
    <name type="scientific">Quillaja saponaria</name>
    <name type="common">Soap bark tree</name>
    <dbReference type="NCBI Taxonomy" id="32244"/>
    <lineage>
        <taxon>Eukaryota</taxon>
        <taxon>Viridiplantae</taxon>
        <taxon>Streptophyta</taxon>
        <taxon>Embryophyta</taxon>
        <taxon>Tracheophyta</taxon>
        <taxon>Spermatophyta</taxon>
        <taxon>Magnoliopsida</taxon>
        <taxon>eudicotyledons</taxon>
        <taxon>Gunneridae</taxon>
        <taxon>Pentapetalae</taxon>
        <taxon>rosids</taxon>
        <taxon>fabids</taxon>
        <taxon>Fabales</taxon>
        <taxon>Quillajaceae</taxon>
        <taxon>Quillaja</taxon>
    </lineage>
</organism>
<feature type="coiled-coil region" evidence="2">
    <location>
        <begin position="693"/>
        <end position="720"/>
    </location>
</feature>
<evidence type="ECO:0000256" key="3">
    <source>
        <dbReference type="SAM" id="MobiDB-lite"/>
    </source>
</evidence>
<accession>A0AAD7M2C5</accession>
<feature type="region of interest" description="Disordered" evidence="3">
    <location>
        <begin position="453"/>
        <end position="532"/>
    </location>
</feature>
<dbReference type="AlphaFoldDB" id="A0AAD7M2C5"/>
<dbReference type="EMBL" id="JARAOO010000005">
    <property type="protein sequence ID" value="KAJ7968508.1"/>
    <property type="molecule type" value="Genomic_DNA"/>
</dbReference>
<dbReference type="KEGG" id="qsa:O6P43_012605"/>
<gene>
    <name evidence="4" type="ORF">O6P43_012605</name>
</gene>
<feature type="region of interest" description="Disordered" evidence="3">
    <location>
        <begin position="351"/>
        <end position="421"/>
    </location>
</feature>
<dbReference type="InterPro" id="IPR040265">
    <property type="entry name" value="CHUP1/IPGA1-like"/>
</dbReference>